<gene>
    <name evidence="5" type="ORF">TSACC_21246</name>
</gene>
<comment type="pathway">
    <text evidence="1">Lipid metabolism.</text>
</comment>
<feature type="domain" description="Phospholipid/glycerol acyltransferase" evidence="4">
    <location>
        <begin position="48"/>
        <end position="168"/>
    </location>
</feature>
<dbReference type="GO" id="GO:0006654">
    <property type="term" value="P:phosphatidic acid biosynthetic process"/>
    <property type="evidence" value="ECO:0007669"/>
    <property type="project" value="TreeGrafter"/>
</dbReference>
<evidence type="ECO:0000259" key="4">
    <source>
        <dbReference type="SMART" id="SM00563"/>
    </source>
</evidence>
<dbReference type="Pfam" id="PF01553">
    <property type="entry name" value="Acyltransferase"/>
    <property type="match status" value="1"/>
</dbReference>
<comment type="caution">
    <text evidence="5">The sequence shown here is derived from an EMBL/GenBank/DDBJ whole genome shotgun (WGS) entry which is preliminary data.</text>
</comment>
<keyword evidence="6" id="KW-1185">Reference proteome</keyword>
<dbReference type="SUPFAM" id="SSF69593">
    <property type="entry name" value="Glycerol-3-phosphate (1)-acyltransferase"/>
    <property type="match status" value="1"/>
</dbReference>
<evidence type="ECO:0000313" key="6">
    <source>
        <dbReference type="Proteomes" id="UP000076023"/>
    </source>
</evidence>
<dbReference type="PANTHER" id="PTHR10434:SF11">
    <property type="entry name" value="1-ACYL-SN-GLYCEROL-3-PHOSPHATE ACYLTRANSFERASE"/>
    <property type="match status" value="1"/>
</dbReference>
<dbReference type="OrthoDB" id="9803035at2"/>
<dbReference type="GO" id="GO:0003841">
    <property type="term" value="F:1-acylglycerol-3-phosphate O-acyltransferase activity"/>
    <property type="evidence" value="ECO:0007669"/>
    <property type="project" value="TreeGrafter"/>
</dbReference>
<keyword evidence="3 5" id="KW-0012">Acyltransferase</keyword>
<dbReference type="SMART" id="SM00563">
    <property type="entry name" value="PlsC"/>
    <property type="match status" value="1"/>
</dbReference>
<dbReference type="STRING" id="690879.TSACC_21246"/>
<dbReference type="CDD" id="cd07989">
    <property type="entry name" value="LPLAT_AGPAT-like"/>
    <property type="match status" value="1"/>
</dbReference>
<dbReference type="AlphaFoldDB" id="A0A146G7F9"/>
<evidence type="ECO:0000256" key="3">
    <source>
        <dbReference type="ARBA" id="ARBA00023315"/>
    </source>
</evidence>
<organism evidence="5 6">
    <name type="scientific">Terrimicrobium sacchariphilum</name>
    <dbReference type="NCBI Taxonomy" id="690879"/>
    <lineage>
        <taxon>Bacteria</taxon>
        <taxon>Pseudomonadati</taxon>
        <taxon>Verrucomicrobiota</taxon>
        <taxon>Terrimicrobiia</taxon>
        <taxon>Terrimicrobiales</taxon>
        <taxon>Terrimicrobiaceae</taxon>
        <taxon>Terrimicrobium</taxon>
    </lineage>
</organism>
<dbReference type="PANTHER" id="PTHR10434">
    <property type="entry name" value="1-ACYL-SN-GLYCEROL-3-PHOSPHATE ACYLTRANSFERASE"/>
    <property type="match status" value="1"/>
</dbReference>
<dbReference type="InParanoid" id="A0A146G7F9"/>
<proteinExistence type="predicted"/>
<dbReference type="Proteomes" id="UP000076023">
    <property type="component" value="Unassembled WGS sequence"/>
</dbReference>
<protein>
    <submittedName>
        <fullName evidence="5">1-acyl-sn-glycerol-3-phosphate acyltransferase</fullName>
    </submittedName>
</protein>
<evidence type="ECO:0000256" key="2">
    <source>
        <dbReference type="ARBA" id="ARBA00022679"/>
    </source>
</evidence>
<dbReference type="EMBL" id="BDCO01000002">
    <property type="protein sequence ID" value="GAT32844.1"/>
    <property type="molecule type" value="Genomic_DNA"/>
</dbReference>
<evidence type="ECO:0000256" key="1">
    <source>
        <dbReference type="ARBA" id="ARBA00005189"/>
    </source>
</evidence>
<name>A0A146G7F9_TERSA</name>
<evidence type="ECO:0000313" key="5">
    <source>
        <dbReference type="EMBL" id="GAT32844.1"/>
    </source>
</evidence>
<keyword evidence="2 5" id="KW-0808">Transferase</keyword>
<reference evidence="6" key="1">
    <citation type="journal article" date="2017" name="Genome Announc.">
        <title>Draft Genome Sequence of Terrimicrobium sacchariphilum NM-5T, a Facultative Anaerobic Soil Bacterium of the Class Spartobacteria.</title>
        <authorList>
            <person name="Qiu Y.L."/>
            <person name="Tourlousse D.M."/>
            <person name="Matsuura N."/>
            <person name="Ohashi A."/>
            <person name="Sekiguchi Y."/>
        </authorList>
    </citation>
    <scope>NUCLEOTIDE SEQUENCE [LARGE SCALE GENOMIC DNA]</scope>
    <source>
        <strain evidence="6">NM-5</strain>
    </source>
</reference>
<sequence>MTQAKDSPADGVRPPAVYRLAVGILRCILFFGARVRVSQEAQLPEGACIVASNHISHFDPPLISGSFRRVFRRDIDWLAMQELFGHPASKRFFEGANVIPVNRGGGDRTSLRVALRRLALGRMVGIFPEGGIRDGEASILSGAPMKAGVALLASMAKAPIVPVVIIGSDRLYNKRRWFPGRRATVWIGIGRAFSPLPDRAETENRLAEEIIGLKERVMVKYGLTAADLPHPPKERMAEA</sequence>
<dbReference type="InterPro" id="IPR002123">
    <property type="entry name" value="Plipid/glycerol_acylTrfase"/>
</dbReference>
<accession>A0A146G7F9</accession>
<dbReference type="RefSeq" id="WP_075078649.1">
    <property type="nucleotide sequence ID" value="NZ_BDCO01000002.1"/>
</dbReference>